<dbReference type="RefSeq" id="WP_124778772.1">
    <property type="nucleotide sequence ID" value="NZ_JBEZES010000002.1"/>
</dbReference>
<dbReference type="EMBL" id="LT607733">
    <property type="protein sequence ID" value="SCG18627.1"/>
    <property type="molecule type" value="Genomic_DNA"/>
</dbReference>
<dbReference type="Proteomes" id="UP000198251">
    <property type="component" value="Chromosome I"/>
</dbReference>
<gene>
    <name evidence="1" type="ORF">GA0070610_4974</name>
</gene>
<reference evidence="1 2" key="1">
    <citation type="submission" date="2016-06" db="EMBL/GenBank/DDBJ databases">
        <authorList>
            <person name="Kjaerup R.B."/>
            <person name="Dalgaard T.S."/>
            <person name="Juul-Madsen H.R."/>
        </authorList>
    </citation>
    <scope>NUCLEOTIDE SEQUENCE [LARGE SCALE GENOMIC DNA]</scope>
    <source>
        <strain evidence="1 2">DSM 43913</strain>
    </source>
</reference>
<organism evidence="1 2">
    <name type="scientific">Micromonospora echinofusca</name>
    <dbReference type="NCBI Taxonomy" id="47858"/>
    <lineage>
        <taxon>Bacteria</taxon>
        <taxon>Bacillati</taxon>
        <taxon>Actinomycetota</taxon>
        <taxon>Actinomycetes</taxon>
        <taxon>Micromonosporales</taxon>
        <taxon>Micromonosporaceae</taxon>
        <taxon>Micromonospora</taxon>
    </lineage>
</organism>
<proteinExistence type="predicted"/>
<keyword evidence="2" id="KW-1185">Reference proteome</keyword>
<dbReference type="GeneID" id="95804656"/>
<evidence type="ECO:0000313" key="2">
    <source>
        <dbReference type="Proteomes" id="UP000198251"/>
    </source>
</evidence>
<protein>
    <submittedName>
        <fullName evidence="1">Uncharacterized protein</fullName>
    </submittedName>
</protein>
<evidence type="ECO:0000313" key="1">
    <source>
        <dbReference type="EMBL" id="SCG18627.1"/>
    </source>
</evidence>
<name>A0A1C5GFU3_MICEH</name>
<sequence>MTATTTLVVQDPVDAYELFAHARTVLRLPLDGRWHLVDHGRVHMLQTLPGQGAPALASVHLPVDGSRHPGEPHAGIPGGYALLAFTTDGGDTNRTQRRHRDLAGQASAWLTHRRLRWTWSHADGPFTTNHADLATRGQIVDLFGGLRGP</sequence>
<accession>A0A1C5GFU3</accession>
<dbReference type="AlphaFoldDB" id="A0A1C5GFU3"/>